<accession>A0A7C1J4Q1</accession>
<protein>
    <submittedName>
        <fullName evidence="2">Uncharacterized protein</fullName>
    </submittedName>
</protein>
<reference evidence="2" key="1">
    <citation type="journal article" date="2020" name="mSystems">
        <title>Genome- and Community-Level Interaction Insights into Carbon Utilization and Element Cycling Functions of Hydrothermarchaeota in Hydrothermal Sediment.</title>
        <authorList>
            <person name="Zhou Z."/>
            <person name="Liu Y."/>
            <person name="Xu W."/>
            <person name="Pan J."/>
            <person name="Luo Z.H."/>
            <person name="Li M."/>
        </authorList>
    </citation>
    <scope>NUCLEOTIDE SEQUENCE [LARGE SCALE GENOMIC DNA]</scope>
    <source>
        <strain evidence="2">SpSt-301</strain>
    </source>
</reference>
<keyword evidence="1" id="KW-0812">Transmembrane</keyword>
<sequence>MRDFELDRPVDAVRVMAKNPPRPEEITPQWLYVPFVAAAIAVLAYVYLGVVNQVAAGVGYYVAAGTEVYVS</sequence>
<evidence type="ECO:0000313" key="2">
    <source>
        <dbReference type="EMBL" id="HDW51569.1"/>
    </source>
</evidence>
<comment type="caution">
    <text evidence="2">The sequence shown here is derived from an EMBL/GenBank/DDBJ whole genome shotgun (WGS) entry which is preliminary data.</text>
</comment>
<keyword evidence="1" id="KW-1133">Transmembrane helix</keyword>
<evidence type="ECO:0000256" key="1">
    <source>
        <dbReference type="SAM" id="Phobius"/>
    </source>
</evidence>
<proteinExistence type="predicted"/>
<dbReference type="EMBL" id="DSMV01000145">
    <property type="protein sequence ID" value="HDW51569.1"/>
    <property type="molecule type" value="Genomic_DNA"/>
</dbReference>
<name>A0A7C1J4Q1_9THEO</name>
<feature type="transmembrane region" description="Helical" evidence="1">
    <location>
        <begin position="30"/>
        <end position="48"/>
    </location>
</feature>
<keyword evidence="1" id="KW-0472">Membrane</keyword>
<dbReference type="AlphaFoldDB" id="A0A7C1J4Q1"/>
<organism evidence="2">
    <name type="scientific">Ammonifex degensii</name>
    <dbReference type="NCBI Taxonomy" id="42838"/>
    <lineage>
        <taxon>Bacteria</taxon>
        <taxon>Bacillati</taxon>
        <taxon>Bacillota</taxon>
        <taxon>Clostridia</taxon>
        <taxon>Thermoanaerobacterales</taxon>
        <taxon>Thermoanaerobacteraceae</taxon>
        <taxon>Ammonifex</taxon>
    </lineage>
</organism>
<gene>
    <name evidence="2" type="ORF">ENQ35_02350</name>
</gene>